<dbReference type="EMBL" id="FPBF01000008">
    <property type="protein sequence ID" value="SFU16515.1"/>
    <property type="molecule type" value="Genomic_DNA"/>
</dbReference>
<keyword evidence="3" id="KW-1185">Reference proteome</keyword>
<reference evidence="3" key="1">
    <citation type="submission" date="2016-10" db="EMBL/GenBank/DDBJ databases">
        <authorList>
            <person name="Varghese N."/>
            <person name="Submissions S."/>
        </authorList>
    </citation>
    <scope>NUCLEOTIDE SEQUENCE [LARGE SCALE GENOMIC DNA]</scope>
    <source>
        <strain evidence="3">DSM 23445</strain>
    </source>
</reference>
<feature type="domain" description="pEK499-p136 HEPN" evidence="1">
    <location>
        <begin position="71"/>
        <end position="141"/>
    </location>
</feature>
<organism evidence="2 3">
    <name type="scientific">Algoriphagus locisalis</name>
    <dbReference type="NCBI Taxonomy" id="305507"/>
    <lineage>
        <taxon>Bacteria</taxon>
        <taxon>Pseudomonadati</taxon>
        <taxon>Bacteroidota</taxon>
        <taxon>Cytophagia</taxon>
        <taxon>Cytophagales</taxon>
        <taxon>Cyclobacteriaceae</taxon>
        <taxon>Algoriphagus</taxon>
    </lineage>
</organism>
<protein>
    <recommendedName>
        <fullName evidence="1">pEK499-p136 HEPN domain-containing protein</fullName>
    </recommendedName>
</protein>
<dbReference type="STRING" id="305507.SAMN04489724_4562"/>
<gene>
    <name evidence="2" type="ORF">SAMN04489724_4562</name>
</gene>
<name>A0A1I7DY01_9BACT</name>
<accession>A0A1I7DY01</accession>
<evidence type="ECO:0000313" key="3">
    <source>
        <dbReference type="Proteomes" id="UP000199673"/>
    </source>
</evidence>
<dbReference type="InterPro" id="IPR041318">
    <property type="entry name" value="pEK499_p136"/>
</dbReference>
<dbReference type="AlphaFoldDB" id="A0A1I7DY01"/>
<dbReference type="Proteomes" id="UP000199673">
    <property type="component" value="Unassembled WGS sequence"/>
</dbReference>
<dbReference type="Pfam" id="PF18736">
    <property type="entry name" value="pEK499_p136"/>
    <property type="match status" value="1"/>
</dbReference>
<evidence type="ECO:0000313" key="2">
    <source>
        <dbReference type="EMBL" id="SFU16515.1"/>
    </source>
</evidence>
<sequence length="196" mass="22495">MFPYKPILSLNLKSIVMTLSQEDNLLIQAHFTTVLLVELKNNNFLGSDYYDQMKFGDPLIKNSLKQIQVDNQGALLMTLYAMLVMPKQLLENQYPAEFDHLNKFIDLIKLKASSTYESDSESIDFVRHIRNSVAHARVTFEPNVSVNFLDKNESASRICEIILPLSSMGYLLEQLQNIFRRYLGQLQTNSRNGPNS</sequence>
<evidence type="ECO:0000259" key="1">
    <source>
        <dbReference type="Pfam" id="PF18736"/>
    </source>
</evidence>
<proteinExistence type="predicted"/>